<dbReference type="GO" id="GO:0007059">
    <property type="term" value="P:chromosome segregation"/>
    <property type="evidence" value="ECO:0007669"/>
    <property type="project" value="TreeGrafter"/>
</dbReference>
<evidence type="ECO:0000313" key="4">
    <source>
        <dbReference type="Proteomes" id="UP000198238"/>
    </source>
</evidence>
<accession>A0A220S459</accession>
<evidence type="ECO:0000256" key="1">
    <source>
        <dbReference type="SAM" id="MobiDB-lite"/>
    </source>
</evidence>
<dbReference type="PANTHER" id="PTHR33375">
    <property type="entry name" value="CHROMOSOME-PARTITIONING PROTEIN PARB-RELATED"/>
    <property type="match status" value="1"/>
</dbReference>
<dbReference type="SUPFAM" id="SSF110849">
    <property type="entry name" value="ParB/Sulfiredoxin"/>
    <property type="match status" value="1"/>
</dbReference>
<gene>
    <name evidence="3" type="ORF">BG910_11105</name>
</gene>
<dbReference type="GO" id="GO:0005694">
    <property type="term" value="C:chromosome"/>
    <property type="evidence" value="ECO:0007669"/>
    <property type="project" value="TreeGrafter"/>
</dbReference>
<feature type="compositionally biased region" description="Low complexity" evidence="1">
    <location>
        <begin position="298"/>
        <end position="319"/>
    </location>
</feature>
<dbReference type="SMART" id="SM00470">
    <property type="entry name" value="ParB"/>
    <property type="match status" value="1"/>
</dbReference>
<dbReference type="AlphaFoldDB" id="A0A220S459"/>
<dbReference type="Proteomes" id="UP000198238">
    <property type="component" value="Chromosome"/>
</dbReference>
<dbReference type="RefSeq" id="WP_089036896.1">
    <property type="nucleotide sequence ID" value="NZ_CP022278.1"/>
</dbReference>
<evidence type="ECO:0000313" key="3">
    <source>
        <dbReference type="EMBL" id="ASK28206.1"/>
    </source>
</evidence>
<dbReference type="InterPro" id="IPR003115">
    <property type="entry name" value="ParB_N"/>
</dbReference>
<protein>
    <submittedName>
        <fullName evidence="3">Chromosome partitioning protein ParB</fullName>
    </submittedName>
</protein>
<keyword evidence="4" id="KW-1185">Reference proteome</keyword>
<feature type="region of interest" description="Disordered" evidence="1">
    <location>
        <begin position="289"/>
        <end position="373"/>
    </location>
</feature>
<dbReference type="KEGG" id="nei:BG910_11105"/>
<dbReference type="InterPro" id="IPR050336">
    <property type="entry name" value="Chromosome_partition/occlusion"/>
</dbReference>
<dbReference type="InterPro" id="IPR036086">
    <property type="entry name" value="ParB/Sulfiredoxin_sf"/>
</dbReference>
<dbReference type="Gene3D" id="3.90.1530.10">
    <property type="entry name" value="Conserved hypothetical protein from pyrococcus furiosus pfu- 392566-001, ParB domain"/>
    <property type="match status" value="1"/>
</dbReference>
<sequence length="538" mass="60745">MNKNTVSARPKLTLETAGLSLNVPQPVQTGMDIARKDDVFPGLFMNVSVYEIDFFDKNPRTRHDPELYRQIKESIRESGVQQPVHITRRPDSSRFVLAQGGNTRLKICQELHEETGLERFAVIPAIFAEYTSEADIQIAHLIENEQRAEMCFWDKAQAYAAIREMFQAQSDKKLSLRELESLFVSHGLSLTYQILGYLFFAKDMLSSLREKCIHLSNPKTIELRKLANELEGSLKTVGQQDRFLGFWDSTLQEWAEQQTEADGLDTAALGKYLQQRFAEEFGGILPEQPQQTAKNRSATAHGQTQAAATDASDNAAQQQGTDKSLPENGTGGTTDSVSVSDHGNPDGTVTPPVDPAAERQHGQETAAEPFRLPENRDEALRRLHRSVRKMLSLVHLDNCFRSHDMFRYGFYIEYPDFHNIPKTRPDALFVIDNLHEDAGDVFAYLAKVSMQESLLAKPDLGSSNPLLMLPESSPLRTAYQDPDVLDEYNVMGIGERVYLLDRVLYWQTVDTPYTEPVSEILNALRAVHRCEKQENGHE</sequence>
<dbReference type="EMBL" id="CP022278">
    <property type="protein sequence ID" value="ASK28206.1"/>
    <property type="molecule type" value="Genomic_DNA"/>
</dbReference>
<proteinExistence type="predicted"/>
<organism evidence="3 4">
    <name type="scientific">Neisseria chenwenguii</name>
    <dbReference type="NCBI Taxonomy" id="1853278"/>
    <lineage>
        <taxon>Bacteria</taxon>
        <taxon>Pseudomonadati</taxon>
        <taxon>Pseudomonadota</taxon>
        <taxon>Betaproteobacteria</taxon>
        <taxon>Neisseriales</taxon>
        <taxon>Neisseriaceae</taxon>
        <taxon>Neisseria</taxon>
    </lineage>
</organism>
<name>A0A220S459_9NEIS</name>
<reference evidence="3 4" key="1">
    <citation type="submission" date="2017-06" db="EMBL/GenBank/DDBJ databases">
        <title>Neisseria chenwenguii sp. nov., isolated from the intestinal contents of Tibetan Plateau Pika in Yushu, Qinghai Province, China.</title>
        <authorList>
            <person name="Zhang G."/>
        </authorList>
    </citation>
    <scope>NUCLEOTIDE SEQUENCE [LARGE SCALE GENOMIC DNA]</scope>
    <source>
        <strain evidence="3 4">10023</strain>
    </source>
</reference>
<evidence type="ECO:0000259" key="2">
    <source>
        <dbReference type="SMART" id="SM00470"/>
    </source>
</evidence>
<dbReference type="PANTHER" id="PTHR33375:SF1">
    <property type="entry name" value="CHROMOSOME-PARTITIONING PROTEIN PARB-RELATED"/>
    <property type="match status" value="1"/>
</dbReference>
<feature type="domain" description="ParB-like N-terminal" evidence="2">
    <location>
        <begin position="45"/>
        <end position="145"/>
    </location>
</feature>